<dbReference type="Gene3D" id="3.30.450.40">
    <property type="match status" value="1"/>
</dbReference>
<dbReference type="PROSITE" id="PS50113">
    <property type="entry name" value="PAC"/>
    <property type="match status" value="1"/>
</dbReference>
<dbReference type="InterPro" id="IPR000700">
    <property type="entry name" value="PAS-assoc_C"/>
</dbReference>
<evidence type="ECO:0000313" key="5">
    <source>
        <dbReference type="EMBL" id="KOO03458.1"/>
    </source>
</evidence>
<name>A0A0M0HPB1_VIBNE</name>
<feature type="domain" description="PAC" evidence="2">
    <location>
        <begin position="356"/>
        <end position="408"/>
    </location>
</feature>
<dbReference type="PROSITE" id="PS50883">
    <property type="entry name" value="EAL"/>
    <property type="match status" value="1"/>
</dbReference>
<dbReference type="InterPro" id="IPR035965">
    <property type="entry name" value="PAS-like_dom_sf"/>
</dbReference>
<dbReference type="InterPro" id="IPR029016">
    <property type="entry name" value="GAF-like_dom_sf"/>
</dbReference>
<evidence type="ECO:0000313" key="6">
    <source>
        <dbReference type="Proteomes" id="UP000037515"/>
    </source>
</evidence>
<dbReference type="RefSeq" id="WP_053395445.1">
    <property type="nucleotide sequence ID" value="NZ_LHPJ01000007.1"/>
</dbReference>
<organism evidence="5 6">
    <name type="scientific">Vibrio nereis</name>
    <dbReference type="NCBI Taxonomy" id="693"/>
    <lineage>
        <taxon>Bacteria</taxon>
        <taxon>Pseudomonadati</taxon>
        <taxon>Pseudomonadota</taxon>
        <taxon>Gammaproteobacteria</taxon>
        <taxon>Vibrionales</taxon>
        <taxon>Vibrionaceae</taxon>
        <taxon>Vibrio</taxon>
    </lineage>
</organism>
<keyword evidence="6" id="KW-1185">Reference proteome</keyword>
<dbReference type="STRING" id="693.AKJ17_08870"/>
<gene>
    <name evidence="5" type="ORF">AKJ17_08870</name>
</gene>
<dbReference type="Gene3D" id="3.30.70.270">
    <property type="match status" value="1"/>
</dbReference>
<evidence type="ECO:0000259" key="4">
    <source>
        <dbReference type="PROSITE" id="PS50887"/>
    </source>
</evidence>
<proteinExistence type="predicted"/>
<dbReference type="CDD" id="cd01949">
    <property type="entry name" value="GGDEF"/>
    <property type="match status" value="1"/>
</dbReference>
<dbReference type="SMART" id="SM00091">
    <property type="entry name" value="PAS"/>
    <property type="match status" value="1"/>
</dbReference>
<dbReference type="InterPro" id="IPR001633">
    <property type="entry name" value="EAL_dom"/>
</dbReference>
<dbReference type="SUPFAM" id="SSF55073">
    <property type="entry name" value="Nucleotide cyclase"/>
    <property type="match status" value="1"/>
</dbReference>
<feature type="domain" description="GGDEF" evidence="4">
    <location>
        <begin position="432"/>
        <end position="565"/>
    </location>
</feature>
<dbReference type="Gene3D" id="3.30.450.20">
    <property type="entry name" value="PAS domain"/>
    <property type="match status" value="2"/>
</dbReference>
<sequence length="824" mass="94556">MEALIKKIINAQDGEEFSLRCLKEIYSRYAPEHCFVAEYDLENNIAITRAYLQQGAQADNIGYDLVGSPCEKVINNNVLCAFPSDIQQRFPKDLVLQQLGAESYIGIPLQAKNGQIVGVLALLFSSALDQNQFETDWLLTVGLLIGNSIVQERLTKQNNKLLHQFDYSEKITDTCSWTWNVKDDQFYYSSNLKRMFNVSDDERLSFSDFFNHYIFKDNDHYQEFISQTILQAEVSRLVVRREQCASNMQLDIRYSKRFNDAGELEKIEGNLKNITDLSRLQRNSSVAEQIIQLSERGIMLTDRNNRIVRVNSRVEEITGFKAEELQGQSPRIFSSDIHDAKFYQDMWKCIQSTGRWSGEVWNKTKAGAIYPEKLQISVVEDFDGEVINYIAIFEDITTHKMIESQLDRYKNKRDFTGLMTRSKFIRNLDANVEQIVVLIDICRFSSINTLYGEAFGNKVLRHVGQILQEQFSSYSSDICRYGADQFALTLDESYYKQLEALTEQIREVLEAEFEIDHHKMKLSVNIGHSNHEHLADECHPLTQAYYALDEAKTRPIPSTVKYTALMEASISRKHRLGVLLKMAIAEQRLHVEYQPIYDVVQNRVVKFEALARWTENGEVISPFEFIPIAEELGYIRDLGQLILEIACDDMNKLKQLGHTDIRISINRSIEELNHEDPQNSSILNTIKNAGLSTDDFIVEVTESIPLEDKPDVQHLLECLRQQGLQLALDDFGTGYASFSNLMKNTVDILKVDRSLIRNIDTDRNNAVLIESVNLLANQLGLDVIAEGVETEKQLNQLKEMGCRYIQGYYINKPAPFDSAITLLQ</sequence>
<dbReference type="EMBL" id="LHPJ01000007">
    <property type="protein sequence ID" value="KOO03458.1"/>
    <property type="molecule type" value="Genomic_DNA"/>
</dbReference>
<dbReference type="Proteomes" id="UP000037515">
    <property type="component" value="Unassembled WGS sequence"/>
</dbReference>
<dbReference type="PANTHER" id="PTHR44757:SF2">
    <property type="entry name" value="BIOFILM ARCHITECTURE MAINTENANCE PROTEIN MBAA"/>
    <property type="match status" value="1"/>
</dbReference>
<dbReference type="Pfam" id="PF00563">
    <property type="entry name" value="EAL"/>
    <property type="match status" value="1"/>
</dbReference>
<dbReference type="PATRIC" id="fig|693.5.peg.1815"/>
<dbReference type="InterPro" id="IPR043128">
    <property type="entry name" value="Rev_trsase/Diguanyl_cyclase"/>
</dbReference>
<dbReference type="SUPFAM" id="SSF55785">
    <property type="entry name" value="PYP-like sensor domain (PAS domain)"/>
    <property type="match status" value="1"/>
</dbReference>
<evidence type="ECO:0000259" key="2">
    <source>
        <dbReference type="PROSITE" id="PS50113"/>
    </source>
</evidence>
<dbReference type="InterPro" id="IPR035919">
    <property type="entry name" value="EAL_sf"/>
</dbReference>
<evidence type="ECO:0000259" key="3">
    <source>
        <dbReference type="PROSITE" id="PS50883"/>
    </source>
</evidence>
<feature type="domain" description="PAS" evidence="1">
    <location>
        <begin position="283"/>
        <end position="329"/>
    </location>
</feature>
<dbReference type="Pfam" id="PF13426">
    <property type="entry name" value="PAS_9"/>
    <property type="match status" value="1"/>
</dbReference>
<dbReference type="InterPro" id="IPR052155">
    <property type="entry name" value="Biofilm_reg_signaling"/>
</dbReference>
<dbReference type="CDD" id="cd00130">
    <property type="entry name" value="PAS"/>
    <property type="match status" value="1"/>
</dbReference>
<dbReference type="PROSITE" id="PS50887">
    <property type="entry name" value="GGDEF"/>
    <property type="match status" value="1"/>
</dbReference>
<dbReference type="SMART" id="SM00267">
    <property type="entry name" value="GGDEF"/>
    <property type="match status" value="1"/>
</dbReference>
<dbReference type="NCBIfam" id="TIGR00254">
    <property type="entry name" value="GGDEF"/>
    <property type="match status" value="1"/>
</dbReference>
<dbReference type="InterPro" id="IPR003018">
    <property type="entry name" value="GAF"/>
</dbReference>
<dbReference type="SUPFAM" id="SSF55781">
    <property type="entry name" value="GAF domain-like"/>
    <property type="match status" value="1"/>
</dbReference>
<dbReference type="PANTHER" id="PTHR44757">
    <property type="entry name" value="DIGUANYLATE CYCLASE DGCP"/>
    <property type="match status" value="1"/>
</dbReference>
<dbReference type="Pfam" id="PF01590">
    <property type="entry name" value="GAF"/>
    <property type="match status" value="1"/>
</dbReference>
<dbReference type="Pfam" id="PF00990">
    <property type="entry name" value="GGDEF"/>
    <property type="match status" value="1"/>
</dbReference>
<evidence type="ECO:0000259" key="1">
    <source>
        <dbReference type="PROSITE" id="PS50112"/>
    </source>
</evidence>
<protein>
    <submittedName>
        <fullName evidence="5">Diguanylate cyclase</fullName>
    </submittedName>
</protein>
<dbReference type="SMART" id="SM00065">
    <property type="entry name" value="GAF"/>
    <property type="match status" value="1"/>
</dbReference>
<dbReference type="SMART" id="SM00052">
    <property type="entry name" value="EAL"/>
    <property type="match status" value="1"/>
</dbReference>
<dbReference type="CDD" id="cd01948">
    <property type="entry name" value="EAL"/>
    <property type="match status" value="1"/>
</dbReference>
<dbReference type="InterPro" id="IPR029787">
    <property type="entry name" value="Nucleotide_cyclase"/>
</dbReference>
<dbReference type="NCBIfam" id="TIGR00229">
    <property type="entry name" value="sensory_box"/>
    <property type="match status" value="1"/>
</dbReference>
<accession>A0A0M0HPB1</accession>
<dbReference type="InterPro" id="IPR000160">
    <property type="entry name" value="GGDEF_dom"/>
</dbReference>
<dbReference type="Gene3D" id="3.20.20.450">
    <property type="entry name" value="EAL domain"/>
    <property type="match status" value="1"/>
</dbReference>
<dbReference type="AlphaFoldDB" id="A0A0M0HPB1"/>
<comment type="caution">
    <text evidence="5">The sequence shown here is derived from an EMBL/GenBank/DDBJ whole genome shotgun (WGS) entry which is preliminary data.</text>
</comment>
<reference evidence="6" key="1">
    <citation type="submission" date="2015-08" db="EMBL/GenBank/DDBJ databases">
        <title>Vibrio galatheae sp. nov., a novel member of the Vibrionaceae family isolated from the Solomon Islands.</title>
        <authorList>
            <person name="Giubergia S."/>
            <person name="Machado H."/>
            <person name="Mateiu R.V."/>
            <person name="Gram L."/>
        </authorList>
    </citation>
    <scope>NUCLEOTIDE SEQUENCE [LARGE SCALE GENOMIC DNA]</scope>
    <source>
        <strain evidence="6">DSM 19584</strain>
    </source>
</reference>
<feature type="domain" description="EAL" evidence="3">
    <location>
        <begin position="573"/>
        <end position="824"/>
    </location>
</feature>
<dbReference type="InterPro" id="IPR000014">
    <property type="entry name" value="PAS"/>
</dbReference>
<dbReference type="SUPFAM" id="SSF141868">
    <property type="entry name" value="EAL domain-like"/>
    <property type="match status" value="1"/>
</dbReference>
<dbReference type="OrthoDB" id="1316910at2"/>
<dbReference type="PROSITE" id="PS50112">
    <property type="entry name" value="PAS"/>
    <property type="match status" value="1"/>
</dbReference>